<evidence type="ECO:0000313" key="3">
    <source>
        <dbReference type="EMBL" id="SEQ56631.1"/>
    </source>
</evidence>
<dbReference type="Proteomes" id="UP000199114">
    <property type="component" value="Unassembled WGS sequence"/>
</dbReference>
<feature type="domain" description="Halobacterial output" evidence="2">
    <location>
        <begin position="11"/>
        <end position="80"/>
    </location>
</feature>
<dbReference type="InterPro" id="IPR040624">
    <property type="entry name" value="HalOD1"/>
</dbReference>
<dbReference type="STRING" id="1186196.SAMN04489841_2075"/>
<keyword evidence="4" id="KW-1185">Reference proteome</keyword>
<proteinExistence type="predicted"/>
<accession>A0A1H9H2R6</accession>
<feature type="region of interest" description="Disordered" evidence="1">
    <location>
        <begin position="74"/>
        <end position="95"/>
    </location>
</feature>
<dbReference type="RefSeq" id="WP_090617136.1">
    <property type="nucleotide sequence ID" value="NZ_FOFD01000002.1"/>
</dbReference>
<dbReference type="EMBL" id="FOFD01000002">
    <property type="protein sequence ID" value="SEQ56631.1"/>
    <property type="molecule type" value="Genomic_DNA"/>
</dbReference>
<dbReference type="Pfam" id="PF18545">
    <property type="entry name" value="HalOD1"/>
    <property type="match status" value="1"/>
</dbReference>
<protein>
    <recommendedName>
        <fullName evidence="2">Halobacterial output domain-containing protein</fullName>
    </recommendedName>
</protein>
<dbReference type="OrthoDB" id="271604at2157"/>
<feature type="compositionally biased region" description="Basic and acidic residues" evidence="1">
    <location>
        <begin position="83"/>
        <end position="95"/>
    </location>
</feature>
<name>A0A1H9H2R6_9EURY</name>
<sequence length="95" mass="10553">MPDRQPDADERRPPSEEVVTAVATAFDTSPLDLTPPLYDRVDPEALDSLVRSGPNELRVQFRYNGCAVSIDGRGRTEVSPIDESARSHECEPRDD</sequence>
<organism evidence="3 4">
    <name type="scientific">Natrinema salaciae</name>
    <dbReference type="NCBI Taxonomy" id="1186196"/>
    <lineage>
        <taxon>Archaea</taxon>
        <taxon>Methanobacteriati</taxon>
        <taxon>Methanobacteriota</taxon>
        <taxon>Stenosarchaea group</taxon>
        <taxon>Halobacteria</taxon>
        <taxon>Halobacteriales</taxon>
        <taxon>Natrialbaceae</taxon>
        <taxon>Natrinema</taxon>
    </lineage>
</organism>
<evidence type="ECO:0000259" key="2">
    <source>
        <dbReference type="Pfam" id="PF18545"/>
    </source>
</evidence>
<gene>
    <name evidence="3" type="ORF">SAMN04489841_2075</name>
</gene>
<dbReference type="AlphaFoldDB" id="A0A1H9H2R6"/>
<reference evidence="4" key="1">
    <citation type="submission" date="2016-10" db="EMBL/GenBank/DDBJ databases">
        <authorList>
            <person name="Varghese N."/>
            <person name="Submissions S."/>
        </authorList>
    </citation>
    <scope>NUCLEOTIDE SEQUENCE [LARGE SCALE GENOMIC DNA]</scope>
    <source>
        <strain evidence="4">DSM 25055</strain>
    </source>
</reference>
<evidence type="ECO:0000256" key="1">
    <source>
        <dbReference type="SAM" id="MobiDB-lite"/>
    </source>
</evidence>
<evidence type="ECO:0000313" key="4">
    <source>
        <dbReference type="Proteomes" id="UP000199114"/>
    </source>
</evidence>